<accession>A0ABT1JDR9</accession>
<keyword evidence="5" id="KW-1185">Reference proteome</keyword>
<dbReference type="InterPro" id="IPR037069">
    <property type="entry name" value="AcylCoA_DH/ox_N_sf"/>
</dbReference>
<dbReference type="RefSeq" id="WP_051314315.1">
    <property type="nucleotide sequence ID" value="NZ_AUBJ02000001.1"/>
</dbReference>
<dbReference type="SUPFAM" id="SSF47203">
    <property type="entry name" value="Acyl-CoA dehydrogenase C-terminal domain-like"/>
    <property type="match status" value="1"/>
</dbReference>
<proteinExistence type="predicted"/>
<feature type="domain" description="Acyl-CoA dehydrogenase C-terminal" evidence="3">
    <location>
        <begin position="237"/>
        <end position="362"/>
    </location>
</feature>
<dbReference type="Proteomes" id="UP000791080">
    <property type="component" value="Unassembled WGS sequence"/>
</dbReference>
<feature type="domain" description="Acyl-CoA dehydrogenase/oxidase N-terminal" evidence="2">
    <location>
        <begin position="12"/>
        <end position="110"/>
    </location>
</feature>
<dbReference type="InterPro" id="IPR013107">
    <property type="entry name" value="Acyl-CoA_DH_C"/>
</dbReference>
<protein>
    <submittedName>
        <fullName evidence="4">Acyl-CoA dehydrogenase</fullName>
    </submittedName>
</protein>
<dbReference type="SUPFAM" id="SSF56645">
    <property type="entry name" value="Acyl-CoA dehydrogenase NM domain-like"/>
    <property type="match status" value="1"/>
</dbReference>
<sequence length="397" mass="41837">MSGGADVLALARAAREVAAEHAEDVDAAGRFPHEVLDVLRDNGLLGLLVPRDHGGLGGDLRDLVAVTSRIAEGCLSSALVYAMHCQQVDALVRHAGRELRAHLLPRVASGGTYLASITTELGSSGLLTCDQELVPDGEHHVVRREAPVVTGGRHADGFLVTMRAAPDATPRQVSLVYADRDQVEVTAGPPWASLGMRGVENVGLTVSGRVPDGQVLGVPGGFADIAVESFAPVAHLGWSAAWLGAARGAFGELVRRIRRTDGVRADPRSELVRHRVARVRVRLEAVGGYLSGVLDEVLGAHERGSSLAGASCQIHLNTLKVLAAEETYAAANEMVELAGLRAGYLRGSRPPLERLVRDLRSASLNHDDAALLTSSGALCLLEPTVTTLGPDPRSVCR</sequence>
<dbReference type="Gene3D" id="2.40.110.10">
    <property type="entry name" value="Butyryl-CoA Dehydrogenase, subunit A, domain 2"/>
    <property type="match status" value="1"/>
</dbReference>
<dbReference type="PANTHER" id="PTHR43884:SF12">
    <property type="entry name" value="ISOVALERYL-COA DEHYDROGENASE, MITOCHONDRIAL-RELATED"/>
    <property type="match status" value="1"/>
</dbReference>
<comment type="caution">
    <text evidence="4">The sequence shown here is derived from an EMBL/GenBank/DDBJ whole genome shotgun (WGS) entry which is preliminary data.</text>
</comment>
<reference evidence="4 5" key="1">
    <citation type="submission" date="2022-06" db="EMBL/GenBank/DDBJ databases">
        <title>Genomic Encyclopedia of Type Strains, Phase I: the one thousand microbial genomes (KMG-I) project.</title>
        <authorList>
            <person name="Kyrpides N."/>
        </authorList>
    </citation>
    <scope>NUCLEOTIDE SEQUENCE [LARGE SCALE GENOMIC DNA]</scope>
    <source>
        <strain evidence="4 5">DSM 43889</strain>
    </source>
</reference>
<evidence type="ECO:0000259" key="2">
    <source>
        <dbReference type="Pfam" id="PF02771"/>
    </source>
</evidence>
<keyword evidence="1" id="KW-0560">Oxidoreductase</keyword>
<name>A0ABT1JDR9_ACTCY</name>
<dbReference type="PANTHER" id="PTHR43884">
    <property type="entry name" value="ACYL-COA DEHYDROGENASE"/>
    <property type="match status" value="1"/>
</dbReference>
<dbReference type="EMBL" id="AUBJ02000001">
    <property type="protein sequence ID" value="MCP2330645.1"/>
    <property type="molecule type" value="Genomic_DNA"/>
</dbReference>
<dbReference type="InterPro" id="IPR009100">
    <property type="entry name" value="AcylCoA_DH/oxidase_NM_dom_sf"/>
</dbReference>
<dbReference type="PIRSF" id="PIRSF016578">
    <property type="entry name" value="HsaA"/>
    <property type="match status" value="1"/>
</dbReference>
<dbReference type="Pfam" id="PF02771">
    <property type="entry name" value="Acyl-CoA_dh_N"/>
    <property type="match status" value="1"/>
</dbReference>
<evidence type="ECO:0000313" key="5">
    <source>
        <dbReference type="Proteomes" id="UP000791080"/>
    </source>
</evidence>
<dbReference type="InterPro" id="IPR036250">
    <property type="entry name" value="AcylCo_DH-like_C"/>
</dbReference>
<dbReference type="InterPro" id="IPR046373">
    <property type="entry name" value="Acyl-CoA_Oxase/DH_mid-dom_sf"/>
</dbReference>
<dbReference type="Gene3D" id="1.10.540.10">
    <property type="entry name" value="Acyl-CoA dehydrogenase/oxidase, N-terminal domain"/>
    <property type="match status" value="1"/>
</dbReference>
<dbReference type="Gene3D" id="1.20.140.10">
    <property type="entry name" value="Butyryl-CoA Dehydrogenase, subunit A, domain 3"/>
    <property type="match status" value="1"/>
</dbReference>
<evidence type="ECO:0000259" key="3">
    <source>
        <dbReference type="Pfam" id="PF08028"/>
    </source>
</evidence>
<evidence type="ECO:0000256" key="1">
    <source>
        <dbReference type="ARBA" id="ARBA00023002"/>
    </source>
</evidence>
<organism evidence="4 5">
    <name type="scientific">Actinoalloteichus caeruleus DSM 43889</name>
    <dbReference type="NCBI Taxonomy" id="1120930"/>
    <lineage>
        <taxon>Bacteria</taxon>
        <taxon>Bacillati</taxon>
        <taxon>Actinomycetota</taxon>
        <taxon>Actinomycetes</taxon>
        <taxon>Pseudonocardiales</taxon>
        <taxon>Pseudonocardiaceae</taxon>
        <taxon>Actinoalloteichus</taxon>
        <taxon>Actinoalloteichus cyanogriseus</taxon>
    </lineage>
</organism>
<evidence type="ECO:0000313" key="4">
    <source>
        <dbReference type="EMBL" id="MCP2330645.1"/>
    </source>
</evidence>
<dbReference type="InterPro" id="IPR013786">
    <property type="entry name" value="AcylCoA_DH/ox_N"/>
</dbReference>
<gene>
    <name evidence="4" type="ORF">G443_000915</name>
</gene>
<dbReference type="Pfam" id="PF08028">
    <property type="entry name" value="Acyl-CoA_dh_2"/>
    <property type="match status" value="1"/>
</dbReference>